<dbReference type="Pfam" id="PF18939">
    <property type="entry name" value="DUF5686"/>
    <property type="match status" value="1"/>
</dbReference>
<evidence type="ECO:0000256" key="1">
    <source>
        <dbReference type="SAM" id="SignalP"/>
    </source>
</evidence>
<proteinExistence type="predicted"/>
<sequence length="886" mass="99266">MPRFLLIFLLLVAAAQTRAGIVRGRIQDPQAEALPFANIAVRGSATSTASNEQGRYQLRLEAGTYELVYQYVGFRPRMETVRVAGGDTATVLDVTLTPENYKLGEVVVRGTDKDPAYTIMQQAINWRRYHRAEVAAFSARMYIKAVFRLTDVPGKVMGLFKVGPDIKPGIVYLSESVSDLTFRQPGQLQERMISSRVSGSSKGFSFNRASKSFNFYDNLLQSGFAERGFVSPVAQNAMLFYRYELVGTTVQNGITIDKIRVTPRHRIDPAFSGYVYIAEDGTWRLHSLDLSLNADAGIEYVDKMRVEVLYAPAPGHPQAWIVQSQKVYMNGEGFGFKGNGSINAVLSNYRVKPTYAAPPVVAAAPPAAAPDEPVHRATVAQVRRQQPQLRAATRGIRREARTLGQEQPATAATPGGEAVASLPKGEIMRIEKGANERDAAYWNEVRPIPLSDEETKDYRVKDSVEVIHKSKPYQDSLDHIRNKPGLAALLLTGYTFSRSFEKRFISVAPLTTALLYNTVEGTVINASATLIQRYEDRRNYLLIPTLRYGFASQRLSPGLRGFYTYRPESFSRVGFAVGRFILDFDPAANFQQTVINTPDINTTYTLLSNRNYAKYYQQDGLELNYRTELTNGLMLTVSGAYADRRELQNTTIKLLRDVPGRAFTPNQPVAAERPAGTGFGRSQATTLAAELVWQPGQQYITRPDGKFNLRNTHYPRLALGVRQAFRGVLGSDVRYTRLELGVRKEFALGLFGDTQLDATAGTYAGRPDLTFIDYRHFSGNRTVLVVDFDRQFQLLDYYRYSTARRYLEGHFSHHFNGFFLNKVPALRQLRWQEVATLNYLHTPAAGHYVELGAGIEHIFKSLRVDYFTALQSGQRLSSGVRVGVKF</sequence>
<dbReference type="Gene3D" id="2.60.40.1120">
    <property type="entry name" value="Carboxypeptidase-like, regulatory domain"/>
    <property type="match status" value="1"/>
</dbReference>
<keyword evidence="3" id="KW-1185">Reference proteome</keyword>
<protein>
    <submittedName>
        <fullName evidence="2">CarboxypepD_reg-like domain-containing protein</fullName>
    </submittedName>
</protein>
<keyword evidence="1" id="KW-0732">Signal</keyword>
<dbReference type="EMBL" id="FQYN01000001">
    <property type="protein sequence ID" value="SHI32142.1"/>
    <property type="molecule type" value="Genomic_DNA"/>
</dbReference>
<feature type="chain" id="PRO_5012680455" evidence="1">
    <location>
        <begin position="20"/>
        <end position="886"/>
    </location>
</feature>
<name>A0A1M6A6M7_9BACT</name>
<organism evidence="2 3">
    <name type="scientific">Hymenobacter daecheongensis DSM 21074</name>
    <dbReference type="NCBI Taxonomy" id="1121955"/>
    <lineage>
        <taxon>Bacteria</taxon>
        <taxon>Pseudomonadati</taxon>
        <taxon>Bacteroidota</taxon>
        <taxon>Cytophagia</taxon>
        <taxon>Cytophagales</taxon>
        <taxon>Hymenobacteraceae</taxon>
        <taxon>Hymenobacter</taxon>
    </lineage>
</organism>
<dbReference type="RefSeq" id="WP_073104930.1">
    <property type="nucleotide sequence ID" value="NZ_FQYN01000001.1"/>
</dbReference>
<dbReference type="STRING" id="1121955.SAMN02745146_0522"/>
<dbReference type="InterPro" id="IPR043741">
    <property type="entry name" value="DUF5686"/>
</dbReference>
<dbReference type="AlphaFoldDB" id="A0A1M6A6M7"/>
<dbReference type="OrthoDB" id="983143at2"/>
<feature type="signal peptide" evidence="1">
    <location>
        <begin position="1"/>
        <end position="19"/>
    </location>
</feature>
<dbReference type="SUPFAM" id="SSF49464">
    <property type="entry name" value="Carboxypeptidase regulatory domain-like"/>
    <property type="match status" value="1"/>
</dbReference>
<evidence type="ECO:0000313" key="2">
    <source>
        <dbReference type="EMBL" id="SHI32142.1"/>
    </source>
</evidence>
<evidence type="ECO:0000313" key="3">
    <source>
        <dbReference type="Proteomes" id="UP000184418"/>
    </source>
</evidence>
<gene>
    <name evidence="2" type="ORF">SAMN02745146_0522</name>
</gene>
<dbReference type="InterPro" id="IPR008969">
    <property type="entry name" value="CarboxyPept-like_regulatory"/>
</dbReference>
<reference evidence="2 3" key="1">
    <citation type="submission" date="2016-11" db="EMBL/GenBank/DDBJ databases">
        <authorList>
            <person name="Jaros S."/>
            <person name="Januszkiewicz K."/>
            <person name="Wedrychowicz H."/>
        </authorList>
    </citation>
    <scope>NUCLEOTIDE SEQUENCE [LARGE SCALE GENOMIC DNA]</scope>
    <source>
        <strain evidence="2 3">DSM 21074</strain>
    </source>
</reference>
<dbReference type="Pfam" id="PF13715">
    <property type="entry name" value="CarbopepD_reg_2"/>
    <property type="match status" value="1"/>
</dbReference>
<dbReference type="Proteomes" id="UP000184418">
    <property type="component" value="Unassembled WGS sequence"/>
</dbReference>
<accession>A0A1M6A6M7</accession>